<dbReference type="EMBL" id="LXWW01000191">
    <property type="protein sequence ID" value="OAO14978.1"/>
    <property type="molecule type" value="Genomic_DNA"/>
</dbReference>
<evidence type="ECO:0000313" key="3">
    <source>
        <dbReference type="EMBL" id="OAO14978.1"/>
    </source>
</evidence>
<feature type="transmembrane region" description="Helical" evidence="2">
    <location>
        <begin position="83"/>
        <end position="100"/>
    </location>
</feature>
<evidence type="ECO:0000256" key="1">
    <source>
        <dbReference type="SAM" id="MobiDB-lite"/>
    </source>
</evidence>
<dbReference type="AlphaFoldDB" id="A0A196SD89"/>
<gene>
    <name evidence="3" type="ORF">AV274_3325</name>
</gene>
<feature type="transmembrane region" description="Helical" evidence="2">
    <location>
        <begin position="150"/>
        <end position="174"/>
    </location>
</feature>
<protein>
    <recommendedName>
        <fullName evidence="5">Transmembrane protein</fullName>
    </recommendedName>
</protein>
<comment type="caution">
    <text evidence="3">The sequence shown here is derived from an EMBL/GenBank/DDBJ whole genome shotgun (WGS) entry which is preliminary data.</text>
</comment>
<feature type="transmembrane region" description="Helical" evidence="2">
    <location>
        <begin position="180"/>
        <end position="201"/>
    </location>
</feature>
<keyword evidence="2" id="KW-1133">Transmembrane helix</keyword>
<name>A0A196SD89_BLAHN</name>
<keyword evidence="2" id="KW-0812">Transmembrane</keyword>
<keyword evidence="4" id="KW-1185">Reference proteome</keyword>
<feature type="region of interest" description="Disordered" evidence="1">
    <location>
        <begin position="309"/>
        <end position="363"/>
    </location>
</feature>
<evidence type="ECO:0000313" key="4">
    <source>
        <dbReference type="Proteomes" id="UP000078348"/>
    </source>
</evidence>
<feature type="compositionally biased region" description="Basic and acidic residues" evidence="1">
    <location>
        <begin position="352"/>
        <end position="363"/>
    </location>
</feature>
<evidence type="ECO:0000256" key="2">
    <source>
        <dbReference type="SAM" id="Phobius"/>
    </source>
</evidence>
<evidence type="ECO:0008006" key="5">
    <source>
        <dbReference type="Google" id="ProtNLM"/>
    </source>
</evidence>
<reference evidence="3 4" key="1">
    <citation type="submission" date="2016-05" db="EMBL/GenBank/DDBJ databases">
        <title>Nuclear genome of Blastocystis sp. subtype 1 NandII.</title>
        <authorList>
            <person name="Gentekaki E."/>
            <person name="Curtis B."/>
            <person name="Stairs C."/>
            <person name="Eme L."/>
            <person name="Herman E."/>
            <person name="Klimes V."/>
            <person name="Arias M.C."/>
            <person name="Elias M."/>
            <person name="Hilliou F."/>
            <person name="Klute M."/>
            <person name="Malik S.-B."/>
            <person name="Pightling A."/>
            <person name="Rachubinski R."/>
            <person name="Salas D."/>
            <person name="Schlacht A."/>
            <person name="Suga H."/>
            <person name="Archibald J."/>
            <person name="Ball S.G."/>
            <person name="Clark G."/>
            <person name="Dacks J."/>
            <person name="Van Der Giezen M."/>
            <person name="Tsaousis A."/>
            <person name="Roger A."/>
        </authorList>
    </citation>
    <scope>NUCLEOTIDE SEQUENCE [LARGE SCALE GENOMIC DNA]</scope>
    <source>
        <strain evidence="4">ATCC 50177 / NandII</strain>
    </source>
</reference>
<sequence length="363" mass="41853">MCGLSFKIGTPFGVLKKNVKRVSRMNSTIFDYWDKPENISYPLCVWIVLVACYCALHIVCYFLYRIAAYYFKWKRDEKSVQQIFVELVKYVALLFLVYLSTDHQRMFSCTIDHTVLEYCIPFLISLFTSGFLCEVSYFRVRLIDMRHWGVLTWLILGFIVAFLLFLVIFCFTKSKEMKMYFVPVIPMLVYFLAGFVVSLFAHHPSLKFHPRSYQLAYLLCLLRKDNDFYCRLLAGVTEGFFLRCVAANPMLSLLEPEEQGESIEADGPEMASEPPTANEAVISIPSEDAGMSENSLQRPLIVAGEALSQHRSRENGIIAEKNETILEEDEKEGSFRSFLDTSRASDYGDWNDQQKEDLLGDHD</sequence>
<organism evidence="3 4">
    <name type="scientific">Blastocystis sp. subtype 1 (strain ATCC 50177 / NandII)</name>
    <dbReference type="NCBI Taxonomy" id="478820"/>
    <lineage>
        <taxon>Eukaryota</taxon>
        <taxon>Sar</taxon>
        <taxon>Stramenopiles</taxon>
        <taxon>Bigyra</taxon>
        <taxon>Opalozoa</taxon>
        <taxon>Opalinata</taxon>
        <taxon>Blastocystidae</taxon>
        <taxon>Blastocystis</taxon>
    </lineage>
</organism>
<accession>A0A196SD89</accession>
<feature type="transmembrane region" description="Helical" evidence="2">
    <location>
        <begin position="39"/>
        <end position="63"/>
    </location>
</feature>
<feature type="transmembrane region" description="Helical" evidence="2">
    <location>
        <begin position="120"/>
        <end position="138"/>
    </location>
</feature>
<keyword evidence="2" id="KW-0472">Membrane</keyword>
<dbReference type="Proteomes" id="UP000078348">
    <property type="component" value="Unassembled WGS sequence"/>
</dbReference>
<proteinExistence type="predicted"/>